<feature type="compositionally biased region" description="Low complexity" evidence="1">
    <location>
        <begin position="164"/>
        <end position="174"/>
    </location>
</feature>
<feature type="region of interest" description="Disordered" evidence="1">
    <location>
        <begin position="1"/>
        <end position="20"/>
    </location>
</feature>
<dbReference type="GeneID" id="31017692"/>
<organism evidence="2 3">
    <name type="scientific">Diplodia corticola</name>
    <dbReference type="NCBI Taxonomy" id="236234"/>
    <lineage>
        <taxon>Eukaryota</taxon>
        <taxon>Fungi</taxon>
        <taxon>Dikarya</taxon>
        <taxon>Ascomycota</taxon>
        <taxon>Pezizomycotina</taxon>
        <taxon>Dothideomycetes</taxon>
        <taxon>Dothideomycetes incertae sedis</taxon>
        <taxon>Botryosphaeriales</taxon>
        <taxon>Botryosphaeriaceae</taxon>
        <taxon>Diplodia</taxon>
    </lineage>
</organism>
<gene>
    <name evidence="2" type="ORF">BKCO1_5600068</name>
</gene>
<evidence type="ECO:0000313" key="3">
    <source>
        <dbReference type="Proteomes" id="UP000183809"/>
    </source>
</evidence>
<dbReference type="AlphaFoldDB" id="A0A1J9QPE6"/>
<accession>A0A1J9QPE6</accession>
<comment type="caution">
    <text evidence="2">The sequence shown here is derived from an EMBL/GenBank/DDBJ whole genome shotgun (WGS) entry which is preliminary data.</text>
</comment>
<protein>
    <submittedName>
        <fullName evidence="2">Amino acid permease protein</fullName>
    </submittedName>
</protein>
<dbReference type="EMBL" id="MNUE01000056">
    <property type="protein sequence ID" value="OJD30790.1"/>
    <property type="molecule type" value="Genomic_DNA"/>
</dbReference>
<name>A0A1J9QPE6_9PEZI</name>
<evidence type="ECO:0000313" key="2">
    <source>
        <dbReference type="EMBL" id="OJD30790.1"/>
    </source>
</evidence>
<evidence type="ECO:0000256" key="1">
    <source>
        <dbReference type="SAM" id="MobiDB-lite"/>
    </source>
</evidence>
<dbReference type="RefSeq" id="XP_020127050.1">
    <property type="nucleotide sequence ID" value="XM_020277431.1"/>
</dbReference>
<sequence length="322" mass="36179">MASHPDLSLPSTAPNTERHRTTLNGRYKFAVYTIADLDQSQLQALVTELNSAEYADDTCKLAPQPSFPGRPLRHVFDYHVRMRDEDTTLHPLYFIVAADVDYQTKGLVVVHLNTAQDEQEDSVDKARCEVDMAASWGTNLDIGNMDWSDLKEEEELNYGHGDDQPGQPAADQPAQPAPAPAPAVRWQYGCWSLVPRVLGLVDSLEPDHMLKAPDALRVQMAGNYSGRTDGWAEISRLYPWFCKSHPSTHRRVAIVVDRQEWDEEDGVALVRYDWDGDVDAHDDVGIVQLGLEARVVRRVRASAAVEELDRYCREEGLELAVE</sequence>
<proteinExistence type="predicted"/>
<dbReference type="OrthoDB" id="538223at2759"/>
<feature type="region of interest" description="Disordered" evidence="1">
    <location>
        <begin position="156"/>
        <end position="181"/>
    </location>
</feature>
<dbReference type="Proteomes" id="UP000183809">
    <property type="component" value="Unassembled WGS sequence"/>
</dbReference>
<keyword evidence="3" id="KW-1185">Reference proteome</keyword>
<reference evidence="2 3" key="1">
    <citation type="submission" date="2016-10" db="EMBL/GenBank/DDBJ databases">
        <title>Proteomics and genomics reveal pathogen-plant mechanisms compatible with a hemibiotrophic lifestyle of Diplodia corticola.</title>
        <authorList>
            <person name="Fernandes I."/>
            <person name="De Jonge R."/>
            <person name="Van De Peer Y."/>
            <person name="Devreese B."/>
            <person name="Alves A."/>
            <person name="Esteves A.C."/>
        </authorList>
    </citation>
    <scope>NUCLEOTIDE SEQUENCE [LARGE SCALE GENOMIC DNA]</scope>
    <source>
        <strain evidence="2 3">CBS 112549</strain>
    </source>
</reference>